<organism evidence="2 3">
    <name type="scientific">Streptomyces brasiliscabiei</name>
    <dbReference type="NCBI Taxonomy" id="2736302"/>
    <lineage>
        <taxon>Bacteria</taxon>
        <taxon>Bacillati</taxon>
        <taxon>Actinomycetota</taxon>
        <taxon>Actinomycetes</taxon>
        <taxon>Kitasatosporales</taxon>
        <taxon>Streptomycetaceae</taxon>
        <taxon>Streptomyces</taxon>
    </lineage>
</organism>
<sequence length="231" mass="25073">MSPPELASGEFISPHLAGDSSEALLPDRRRGLSTRERAGPHNHRSSSEASGDVPKCRSNRSGVPKGVGGAREHNHATQTHRSGLRRSLSSNRRRNFVGCETDKDSDSSPAPTGPATAEEQAGEQKESPQGGREQPKADERSDLISFKVDDRSQAGITMIWVTWTIKNNSSEKSNYSWDWEAVDPSGKRVGNSTELVTDVQPGQTATGESPTVIDDADVKLNITEFDRTKAH</sequence>
<protein>
    <submittedName>
        <fullName evidence="2">Uncharacterized protein</fullName>
    </submittedName>
</protein>
<reference evidence="2 3" key="1">
    <citation type="submission" date="2024-03" db="EMBL/GenBank/DDBJ databases">
        <title>First Report of Pectobacterium brasiliscabiei causing potato scab in china.</title>
        <authorList>
            <person name="Handique U."/>
        </authorList>
    </citation>
    <scope>NUCLEOTIDE SEQUENCE [LARGE SCALE GENOMIC DNA]</scope>
    <source>
        <strain evidence="2 3">ZRIMU1503</strain>
    </source>
</reference>
<dbReference type="EMBL" id="JBBAYM010000017">
    <property type="protein sequence ID" value="MEI5612356.1"/>
    <property type="molecule type" value="Genomic_DNA"/>
</dbReference>
<dbReference type="Proteomes" id="UP001365781">
    <property type="component" value="Unassembled WGS sequence"/>
</dbReference>
<feature type="region of interest" description="Disordered" evidence="1">
    <location>
        <begin position="1"/>
        <end position="146"/>
    </location>
</feature>
<name>A0ABU8GJ02_9ACTN</name>
<evidence type="ECO:0000256" key="1">
    <source>
        <dbReference type="SAM" id="MobiDB-lite"/>
    </source>
</evidence>
<gene>
    <name evidence="2" type="ORF">WB403_24675</name>
</gene>
<dbReference type="RefSeq" id="WP_336537710.1">
    <property type="nucleotide sequence ID" value="NZ_JBBAYL010000008.1"/>
</dbReference>
<evidence type="ECO:0000313" key="3">
    <source>
        <dbReference type="Proteomes" id="UP001365781"/>
    </source>
</evidence>
<feature type="compositionally biased region" description="Basic and acidic residues" evidence="1">
    <location>
        <begin position="133"/>
        <end position="146"/>
    </location>
</feature>
<evidence type="ECO:0000313" key="2">
    <source>
        <dbReference type="EMBL" id="MEI5612356.1"/>
    </source>
</evidence>
<comment type="caution">
    <text evidence="2">The sequence shown here is derived from an EMBL/GenBank/DDBJ whole genome shotgun (WGS) entry which is preliminary data.</text>
</comment>
<accession>A0ABU8GJ02</accession>
<keyword evidence="3" id="KW-1185">Reference proteome</keyword>
<feature type="compositionally biased region" description="Basic and acidic residues" evidence="1">
    <location>
        <begin position="25"/>
        <end position="39"/>
    </location>
</feature>
<proteinExistence type="predicted"/>